<feature type="region of interest" description="Disordered" evidence="5">
    <location>
        <begin position="295"/>
        <end position="335"/>
    </location>
</feature>
<dbReference type="Pfam" id="PF07690">
    <property type="entry name" value="MFS_1"/>
    <property type="match status" value="1"/>
</dbReference>
<dbReference type="EMBL" id="QWIK01000373">
    <property type="protein sequence ID" value="RMY07328.1"/>
    <property type="molecule type" value="Genomic_DNA"/>
</dbReference>
<dbReference type="Proteomes" id="UP000282582">
    <property type="component" value="Unassembled WGS sequence"/>
</dbReference>
<comment type="caution">
    <text evidence="8">The sequence shown here is derived from an EMBL/GenBank/DDBJ whole genome shotgun (WGS) entry which is preliminary data.</text>
</comment>
<organism evidence="8 9">
    <name type="scientific">Hortaea werneckii</name>
    <name type="common">Black yeast</name>
    <name type="synonym">Cladosporium werneckii</name>
    <dbReference type="NCBI Taxonomy" id="91943"/>
    <lineage>
        <taxon>Eukaryota</taxon>
        <taxon>Fungi</taxon>
        <taxon>Dikarya</taxon>
        <taxon>Ascomycota</taxon>
        <taxon>Pezizomycotina</taxon>
        <taxon>Dothideomycetes</taxon>
        <taxon>Dothideomycetidae</taxon>
        <taxon>Mycosphaerellales</taxon>
        <taxon>Teratosphaeriaceae</taxon>
        <taxon>Hortaea</taxon>
    </lineage>
</organism>
<dbReference type="PANTHER" id="PTHR23507:SF1">
    <property type="entry name" value="FI18259P1-RELATED"/>
    <property type="match status" value="1"/>
</dbReference>
<name>A0A3M6YWC5_HORWE</name>
<dbReference type="InterPro" id="IPR036259">
    <property type="entry name" value="MFS_trans_sf"/>
</dbReference>
<accession>A0A3M6YWC5</accession>
<protein>
    <recommendedName>
        <fullName evidence="7">Major facilitator superfamily (MFS) profile domain-containing protein</fullName>
    </recommendedName>
</protein>
<dbReference type="SUPFAM" id="SSF103473">
    <property type="entry name" value="MFS general substrate transporter"/>
    <property type="match status" value="1"/>
</dbReference>
<dbReference type="PROSITE" id="PS50850">
    <property type="entry name" value="MFS"/>
    <property type="match status" value="1"/>
</dbReference>
<evidence type="ECO:0000256" key="2">
    <source>
        <dbReference type="ARBA" id="ARBA00022692"/>
    </source>
</evidence>
<evidence type="ECO:0000256" key="6">
    <source>
        <dbReference type="SAM" id="Phobius"/>
    </source>
</evidence>
<comment type="subcellular location">
    <subcellularLocation>
        <location evidence="1">Membrane</location>
        <topology evidence="1">Multi-pass membrane protein</topology>
    </subcellularLocation>
</comment>
<feature type="transmembrane region" description="Helical" evidence="6">
    <location>
        <begin position="487"/>
        <end position="511"/>
    </location>
</feature>
<evidence type="ECO:0000259" key="7">
    <source>
        <dbReference type="PROSITE" id="PS50850"/>
    </source>
</evidence>
<feature type="transmembrane region" description="Helical" evidence="6">
    <location>
        <begin position="66"/>
        <end position="84"/>
    </location>
</feature>
<feature type="region of interest" description="Disordered" evidence="5">
    <location>
        <begin position="1"/>
        <end position="28"/>
    </location>
</feature>
<feature type="transmembrane region" description="Helical" evidence="6">
    <location>
        <begin position="172"/>
        <end position="194"/>
    </location>
</feature>
<reference evidence="8 9" key="1">
    <citation type="journal article" date="2018" name="BMC Genomics">
        <title>Genomic evidence for intraspecific hybridization in a clonal and extremely halotolerant yeast.</title>
        <authorList>
            <person name="Gostincar C."/>
            <person name="Stajich J.E."/>
            <person name="Zupancic J."/>
            <person name="Zalar P."/>
            <person name="Gunde-Cimerman N."/>
        </authorList>
    </citation>
    <scope>NUCLEOTIDE SEQUENCE [LARGE SCALE GENOMIC DNA]</scope>
    <source>
        <strain evidence="8 9">EXF-6654</strain>
    </source>
</reference>
<dbReference type="InterPro" id="IPR020846">
    <property type="entry name" value="MFS_dom"/>
</dbReference>
<feature type="transmembrane region" description="Helical" evidence="6">
    <location>
        <begin position="356"/>
        <end position="375"/>
    </location>
</feature>
<dbReference type="AlphaFoldDB" id="A0A3M6YWC5"/>
<dbReference type="VEuPathDB" id="FungiDB:BTJ68_06666"/>
<feature type="compositionally biased region" description="Polar residues" evidence="5">
    <location>
        <begin position="19"/>
        <end position="28"/>
    </location>
</feature>
<dbReference type="InterPro" id="IPR011701">
    <property type="entry name" value="MFS"/>
</dbReference>
<keyword evidence="4 6" id="KW-0472">Membrane</keyword>
<evidence type="ECO:0000256" key="5">
    <source>
        <dbReference type="SAM" id="MobiDB-lite"/>
    </source>
</evidence>
<sequence>MPWENQEDDSLAGEREDSNNSTLENPPKSSLLKYHIATEATPLLPTENGTIEDIQSTHLPRKWQTLTYLLMLVIFLAGAADSIVESPTTRIFESVICYRYFEAEDPSKIQVGRAAVGPGAIGGVEERYCKADSVQQQLASLAGYQTLFEGFPSLLLALPFGWLADKYGRKPVIMLGLFSFLLKLLWVQMITWFWQAFDVRMTWLSALHALLGGGSPVISSLFFVVLSDIVPQDHRASTFLQVGASELAAKMVIPPISASLMAINPWIPSLIGTGLLLICFLTYGIVPETLNYYQPAERPSTSHPKPSSTETAQQSKPPSSGTQPTHHSARPTPTKRLLHPLHTATAFLTHDYRIPLLILPFIGHSLIAQTSQLLLQYTSKRYHLTFSQATLLTTILNAVKVLLLFALLPYASTLALRHFRLSAQRKDLYLARASQGFVLVGWTLVGLSPNLVCVVVSLVVAALGQSTYLLIRSFLTSLVPADQIARVYSIVSLVDTVGAMLGSPLLAGLFGRGLASGGGWVGLPFYFLGVISAGFAVLLFVVGLRKGEESDGDRENDDGEREDSE</sequence>
<feature type="transmembrane region" description="Helical" evidence="6">
    <location>
        <begin position="206"/>
        <end position="226"/>
    </location>
</feature>
<evidence type="ECO:0000256" key="3">
    <source>
        <dbReference type="ARBA" id="ARBA00022989"/>
    </source>
</evidence>
<gene>
    <name evidence="8" type="ORF">D0868_05410</name>
</gene>
<feature type="transmembrane region" description="Helical" evidence="6">
    <location>
        <begin position="266"/>
        <end position="286"/>
    </location>
</feature>
<keyword evidence="3 6" id="KW-1133">Transmembrane helix</keyword>
<feature type="transmembrane region" description="Helical" evidence="6">
    <location>
        <begin position="395"/>
        <end position="416"/>
    </location>
</feature>
<dbReference type="Gene3D" id="1.20.1250.20">
    <property type="entry name" value="MFS general substrate transporter like domains"/>
    <property type="match status" value="1"/>
</dbReference>
<feature type="transmembrane region" description="Helical" evidence="6">
    <location>
        <begin position="523"/>
        <end position="544"/>
    </location>
</feature>
<dbReference type="GO" id="GO:0016020">
    <property type="term" value="C:membrane"/>
    <property type="evidence" value="ECO:0007669"/>
    <property type="project" value="UniProtKB-SubCell"/>
</dbReference>
<dbReference type="GO" id="GO:0022857">
    <property type="term" value="F:transmembrane transporter activity"/>
    <property type="evidence" value="ECO:0007669"/>
    <property type="project" value="InterPro"/>
</dbReference>
<evidence type="ECO:0000256" key="1">
    <source>
        <dbReference type="ARBA" id="ARBA00004141"/>
    </source>
</evidence>
<dbReference type="PANTHER" id="PTHR23507">
    <property type="entry name" value="ZGC:174356"/>
    <property type="match status" value="1"/>
</dbReference>
<feature type="compositionally biased region" description="Acidic residues" evidence="5">
    <location>
        <begin position="1"/>
        <end position="11"/>
    </location>
</feature>
<evidence type="ECO:0000256" key="4">
    <source>
        <dbReference type="ARBA" id="ARBA00023136"/>
    </source>
</evidence>
<feature type="compositionally biased region" description="Polar residues" evidence="5">
    <location>
        <begin position="299"/>
        <end position="326"/>
    </location>
</feature>
<proteinExistence type="predicted"/>
<feature type="domain" description="Major facilitator superfamily (MFS) profile" evidence="7">
    <location>
        <begin position="66"/>
        <end position="547"/>
    </location>
</feature>
<keyword evidence="2 6" id="KW-0812">Transmembrane</keyword>
<evidence type="ECO:0000313" key="8">
    <source>
        <dbReference type="EMBL" id="RMY07328.1"/>
    </source>
</evidence>
<evidence type="ECO:0000313" key="9">
    <source>
        <dbReference type="Proteomes" id="UP000282582"/>
    </source>
</evidence>